<protein>
    <recommendedName>
        <fullName evidence="2">Zinc-ribbon 15 domain-containing protein</fullName>
    </recommendedName>
</protein>
<dbReference type="PANTHER" id="PTHR28139">
    <property type="entry name" value="UPF0768 PROTEIN YBL029C-A"/>
    <property type="match status" value="1"/>
</dbReference>
<keyword evidence="4" id="KW-1185">Reference proteome</keyword>
<name>A0A5A5TBV7_9CHLR</name>
<evidence type="ECO:0000256" key="1">
    <source>
        <dbReference type="SAM" id="MobiDB-lite"/>
    </source>
</evidence>
<dbReference type="Pfam" id="PF17032">
    <property type="entry name" value="Zn_ribbon_15"/>
    <property type="match status" value="1"/>
</dbReference>
<feature type="compositionally biased region" description="Polar residues" evidence="1">
    <location>
        <begin position="105"/>
        <end position="115"/>
    </location>
</feature>
<evidence type="ECO:0000259" key="2">
    <source>
        <dbReference type="Pfam" id="PF17032"/>
    </source>
</evidence>
<dbReference type="Proteomes" id="UP000322530">
    <property type="component" value="Unassembled WGS sequence"/>
</dbReference>
<accession>A0A5A5TBV7</accession>
<dbReference type="OrthoDB" id="166721at2"/>
<gene>
    <name evidence="3" type="ORF">KDI_19780</name>
</gene>
<dbReference type="InterPro" id="IPR031493">
    <property type="entry name" value="Zinc_ribbon_15"/>
</dbReference>
<sequence>MIVYGFRSRNKVLGQVAYVCPQCHKNSYHTIVRSRRWFTLFFIPLFPFTKTSTSRCNICGVQTRIHNQQAEAYFEQPQQPQVISQPAAAPAPASQPAPQYPATPNYYNTDQSARF</sequence>
<dbReference type="AlphaFoldDB" id="A0A5A5TBV7"/>
<feature type="domain" description="Zinc-ribbon 15" evidence="2">
    <location>
        <begin position="19"/>
        <end position="66"/>
    </location>
</feature>
<reference evidence="3 4" key="1">
    <citation type="submission" date="2019-01" db="EMBL/GenBank/DDBJ databases">
        <title>Draft genome sequence of Dictyobacter sp. Uno17.</title>
        <authorList>
            <person name="Wang C.M."/>
            <person name="Zheng Y."/>
            <person name="Sakai Y."/>
            <person name="Abe K."/>
            <person name="Yokota A."/>
            <person name="Yabe S."/>
        </authorList>
    </citation>
    <scope>NUCLEOTIDE SEQUENCE [LARGE SCALE GENOMIC DNA]</scope>
    <source>
        <strain evidence="3 4">Uno17</strain>
    </source>
</reference>
<dbReference type="PANTHER" id="PTHR28139:SF1">
    <property type="entry name" value="UPF0768 PROTEIN YBL029C-A"/>
    <property type="match status" value="1"/>
</dbReference>
<evidence type="ECO:0000313" key="3">
    <source>
        <dbReference type="EMBL" id="GCF08414.1"/>
    </source>
</evidence>
<dbReference type="RefSeq" id="WP_149401400.1">
    <property type="nucleotide sequence ID" value="NZ_BIXY01000023.1"/>
</dbReference>
<proteinExistence type="predicted"/>
<organism evidence="3 4">
    <name type="scientific">Dictyobacter arantiisoli</name>
    <dbReference type="NCBI Taxonomy" id="2014874"/>
    <lineage>
        <taxon>Bacteria</taxon>
        <taxon>Bacillati</taxon>
        <taxon>Chloroflexota</taxon>
        <taxon>Ktedonobacteria</taxon>
        <taxon>Ktedonobacterales</taxon>
        <taxon>Dictyobacteraceae</taxon>
        <taxon>Dictyobacter</taxon>
    </lineage>
</organism>
<feature type="compositionally biased region" description="Low complexity" evidence="1">
    <location>
        <begin position="76"/>
        <end position="92"/>
    </location>
</feature>
<evidence type="ECO:0000313" key="4">
    <source>
        <dbReference type="Proteomes" id="UP000322530"/>
    </source>
</evidence>
<feature type="region of interest" description="Disordered" evidence="1">
    <location>
        <begin position="76"/>
        <end position="115"/>
    </location>
</feature>
<dbReference type="EMBL" id="BIXY01000023">
    <property type="protein sequence ID" value="GCF08414.1"/>
    <property type="molecule type" value="Genomic_DNA"/>
</dbReference>
<comment type="caution">
    <text evidence="3">The sequence shown here is derived from an EMBL/GenBank/DDBJ whole genome shotgun (WGS) entry which is preliminary data.</text>
</comment>